<dbReference type="Proteomes" id="UP001470752">
    <property type="component" value="Unassembled WGS sequence"/>
</dbReference>
<organism evidence="2 3">
    <name type="scientific">Blautia acetigignens</name>
    <dbReference type="NCBI Taxonomy" id="2981783"/>
    <lineage>
        <taxon>Bacteria</taxon>
        <taxon>Bacillati</taxon>
        <taxon>Bacillota</taxon>
        <taxon>Clostridia</taxon>
        <taxon>Lachnospirales</taxon>
        <taxon>Lachnospiraceae</taxon>
        <taxon>Blautia</taxon>
    </lineage>
</organism>
<feature type="domain" description="Resolvase HTH" evidence="1">
    <location>
        <begin position="46"/>
        <end position="84"/>
    </location>
</feature>
<accession>A0ABV1CN17</accession>
<keyword evidence="3" id="KW-1185">Reference proteome</keyword>
<dbReference type="InterPro" id="IPR009057">
    <property type="entry name" value="Homeodomain-like_sf"/>
</dbReference>
<proteinExistence type="predicted"/>
<comment type="caution">
    <text evidence="2">The sequence shown here is derived from an EMBL/GenBank/DDBJ whole genome shotgun (WGS) entry which is preliminary data.</text>
</comment>
<dbReference type="InterPro" id="IPR006120">
    <property type="entry name" value="Resolvase_HTH_dom"/>
</dbReference>
<sequence length="205" mass="24070">MKADFEKQIQDIFGTTDIEKLRQISEAAHNCDCMKKEQPAGKHASGRKNSFTEPQIARILALQDQGEKIASIAREYQVSRQTIYSQIRRAHHFSDDPDVKMRMNFMNHNDLCTTIDIDFRHEKIKIQNYTDKIIFRAFGVVTEPTWADFEYFLEDRCFPRTRDHAKDILREMGVPFYDPLLIIEKTKGYMAGDYQWILIVKKENG</sequence>
<reference evidence="2 3" key="1">
    <citation type="submission" date="2024-04" db="EMBL/GenBank/DDBJ databases">
        <title>Human intestinal bacterial collection.</title>
        <authorList>
            <person name="Pauvert C."/>
            <person name="Hitch T.C.A."/>
            <person name="Clavel T."/>
        </authorList>
    </citation>
    <scope>NUCLEOTIDE SEQUENCE [LARGE SCALE GENOMIC DNA]</scope>
    <source>
        <strain evidence="2 3">CLA-AA-H161</strain>
    </source>
</reference>
<dbReference type="CDD" id="cd00569">
    <property type="entry name" value="HTH_Hin_like"/>
    <property type="match status" value="1"/>
</dbReference>
<evidence type="ECO:0000313" key="2">
    <source>
        <dbReference type="EMBL" id="MEQ2413703.1"/>
    </source>
</evidence>
<dbReference type="RefSeq" id="WP_195587224.1">
    <property type="nucleotide sequence ID" value="NZ_JBBNFW010000177.1"/>
</dbReference>
<evidence type="ECO:0000313" key="3">
    <source>
        <dbReference type="Proteomes" id="UP001470752"/>
    </source>
</evidence>
<evidence type="ECO:0000259" key="1">
    <source>
        <dbReference type="Pfam" id="PF02796"/>
    </source>
</evidence>
<dbReference type="EMBL" id="JBBNFW010000177">
    <property type="protein sequence ID" value="MEQ2413703.1"/>
    <property type="molecule type" value="Genomic_DNA"/>
</dbReference>
<dbReference type="SUPFAM" id="SSF46689">
    <property type="entry name" value="Homeodomain-like"/>
    <property type="match status" value="1"/>
</dbReference>
<dbReference type="Pfam" id="PF02796">
    <property type="entry name" value="HTH_7"/>
    <property type="match status" value="1"/>
</dbReference>
<protein>
    <submittedName>
        <fullName evidence="2">Helix-turn-helix domain-containing protein</fullName>
    </submittedName>
</protein>
<gene>
    <name evidence="2" type="ORF">AAAX94_11835</name>
</gene>
<dbReference type="Gene3D" id="1.10.10.60">
    <property type="entry name" value="Homeodomain-like"/>
    <property type="match status" value="1"/>
</dbReference>
<name>A0ABV1CN17_9FIRM</name>